<dbReference type="Gene3D" id="1.20.1280.170">
    <property type="entry name" value="Exocyst complex component Exo70"/>
    <property type="match status" value="1"/>
</dbReference>
<dbReference type="OrthoDB" id="1922221at2759"/>
<dbReference type="EMBL" id="ML978126">
    <property type="protein sequence ID" value="KAF2098524.1"/>
    <property type="molecule type" value="Genomic_DNA"/>
</dbReference>
<keyword evidence="3 4" id="KW-0268">Exocytosis</keyword>
<comment type="similarity">
    <text evidence="1 4">Belongs to the EXO70 family.</text>
</comment>
<dbReference type="GO" id="GO:0006887">
    <property type="term" value="P:exocytosis"/>
    <property type="evidence" value="ECO:0007669"/>
    <property type="project" value="UniProtKB-KW"/>
</dbReference>
<dbReference type="GO" id="GO:0005546">
    <property type="term" value="F:phosphatidylinositol-4,5-bisphosphate binding"/>
    <property type="evidence" value="ECO:0007669"/>
    <property type="project" value="InterPro"/>
</dbReference>
<dbReference type="InterPro" id="IPR046364">
    <property type="entry name" value="Exo70_C"/>
</dbReference>
<evidence type="ECO:0000259" key="6">
    <source>
        <dbReference type="Pfam" id="PF03081"/>
    </source>
</evidence>
<name>A0A9P4IG43_9PEZI</name>
<comment type="subcellular location">
    <subcellularLocation>
        <location evidence="4">Bud</location>
    </subcellularLocation>
    <subcellularLocation>
        <location evidence="4">Bud neck</location>
    </subcellularLocation>
</comment>
<comment type="function">
    <text evidence="4">Involved in the secretory pathway as part of the exocyst complex which tethers secretory vesicles to the sites of exocytosis. Also plays a role in the assembly of the exocyst.</text>
</comment>
<dbReference type="GO" id="GO:0000145">
    <property type="term" value="C:exocyst"/>
    <property type="evidence" value="ECO:0007669"/>
    <property type="project" value="InterPro"/>
</dbReference>
<evidence type="ECO:0000313" key="7">
    <source>
        <dbReference type="EMBL" id="KAF2098524.1"/>
    </source>
</evidence>
<evidence type="ECO:0000256" key="4">
    <source>
        <dbReference type="RuleBase" id="RU365026"/>
    </source>
</evidence>
<dbReference type="InterPro" id="IPR004140">
    <property type="entry name" value="Exo70"/>
</dbReference>
<dbReference type="SUPFAM" id="SSF74788">
    <property type="entry name" value="Cullin repeat-like"/>
    <property type="match status" value="1"/>
</dbReference>
<proteinExistence type="inferred from homology"/>
<dbReference type="Pfam" id="PF20669">
    <property type="entry name" value="Exo70_N"/>
    <property type="match status" value="1"/>
</dbReference>
<evidence type="ECO:0000256" key="5">
    <source>
        <dbReference type="SAM" id="MobiDB-lite"/>
    </source>
</evidence>
<sequence>MVAPRSRKAAFAEESAEVEVLFANMEKLKGLTKKIQGSLNRMETSGQSVKEAVGPIYGNTQKLQITNSNIDRIIDAIERIREPLDQRNREERIIQSDPKQTGLNDYIASLDRTNQALGDLKNTNLRSNQQAIAELNNLLTTGTSRLQDEFRDALYEHTRPVEPLHFITKQLKFPSIPEESVSRLRTIHNHITQSMAQTQASGEAPTIKIYAELRGDYMAQSLRNLATASMSTARKTTVDAIYRQGTSGIGTYATALEGIYVSEYDNICPIFSREDWGRVCALTCRASLGEFRKTLSDLNNHIKSHITTDCYLAFEIIEIVSRLSIRLESQMGAEIKQPIADAVRPIRDTAKQSISTLYDEPRTKVQSLVSLPFDGAAVPITQETMSRLQTMTAYLQPLSSLLTSLGKGGWATSPTGSTTSLPTLDSFDVGADGRQLFAAYAVDMLDSLVNALDNKGRALLKNKSVQGVFLMNNVAIIERMIRNSELSTLLVSVGPKMDSWKKRGSNMYLDSWRETSMQLMEAQHTSRARPPSGTQSGSSVDSAAVIKSLSSKEKDALKEKLKTFNANFDALIEKHRSYRMEKEVRISLAKDVQSVIEPLYARFWDRYHEIDKGKGKYIKYDKSGISTALAMLG</sequence>
<evidence type="ECO:0000256" key="3">
    <source>
        <dbReference type="ARBA" id="ARBA00022483"/>
    </source>
</evidence>
<accession>A0A9P4IG43</accession>
<keyword evidence="4" id="KW-0653">Protein transport</keyword>
<reference evidence="7" key="1">
    <citation type="journal article" date="2020" name="Stud. Mycol.">
        <title>101 Dothideomycetes genomes: a test case for predicting lifestyles and emergence of pathogens.</title>
        <authorList>
            <person name="Haridas S."/>
            <person name="Albert R."/>
            <person name="Binder M."/>
            <person name="Bloem J."/>
            <person name="Labutti K."/>
            <person name="Salamov A."/>
            <person name="Andreopoulos B."/>
            <person name="Baker S."/>
            <person name="Barry K."/>
            <person name="Bills G."/>
            <person name="Bluhm B."/>
            <person name="Cannon C."/>
            <person name="Castanera R."/>
            <person name="Culley D."/>
            <person name="Daum C."/>
            <person name="Ezra D."/>
            <person name="Gonzalez J."/>
            <person name="Henrissat B."/>
            <person name="Kuo A."/>
            <person name="Liang C."/>
            <person name="Lipzen A."/>
            <person name="Lutzoni F."/>
            <person name="Magnuson J."/>
            <person name="Mondo S."/>
            <person name="Nolan M."/>
            <person name="Ohm R."/>
            <person name="Pangilinan J."/>
            <person name="Park H.-J."/>
            <person name="Ramirez L."/>
            <person name="Alfaro M."/>
            <person name="Sun H."/>
            <person name="Tritt A."/>
            <person name="Yoshinaga Y."/>
            <person name="Zwiers L.-H."/>
            <person name="Turgeon B."/>
            <person name="Goodwin S."/>
            <person name="Spatafora J."/>
            <person name="Crous P."/>
            <person name="Grigoriev I."/>
        </authorList>
    </citation>
    <scope>NUCLEOTIDE SEQUENCE</scope>
    <source>
        <strain evidence="7">CBS 133067</strain>
    </source>
</reference>
<feature type="domain" description="Exocyst complex subunit Exo70 C-terminal" evidence="6">
    <location>
        <begin position="247"/>
        <end position="629"/>
    </location>
</feature>
<dbReference type="GO" id="GO:0005935">
    <property type="term" value="C:cellular bud neck"/>
    <property type="evidence" value="ECO:0007669"/>
    <property type="project" value="UniProtKB-SubCell"/>
</dbReference>
<keyword evidence="8" id="KW-1185">Reference proteome</keyword>
<dbReference type="PANTHER" id="PTHR12542:SF41">
    <property type="entry name" value="EXOCYST COMPLEX COMPONENT 7"/>
    <property type="match status" value="1"/>
</dbReference>
<gene>
    <name evidence="7" type="ORF">NA57DRAFT_38966</name>
</gene>
<dbReference type="Pfam" id="PF03081">
    <property type="entry name" value="Exo70_C"/>
    <property type="match status" value="1"/>
</dbReference>
<evidence type="ECO:0000256" key="2">
    <source>
        <dbReference type="ARBA" id="ARBA00022448"/>
    </source>
</evidence>
<dbReference type="GO" id="GO:0015031">
    <property type="term" value="P:protein transport"/>
    <property type="evidence" value="ECO:0007669"/>
    <property type="project" value="UniProtKB-KW"/>
</dbReference>
<comment type="caution">
    <text evidence="7">The sequence shown here is derived from an EMBL/GenBank/DDBJ whole genome shotgun (WGS) entry which is preliminary data.</text>
</comment>
<feature type="region of interest" description="Disordered" evidence="5">
    <location>
        <begin position="520"/>
        <end position="541"/>
    </location>
</feature>
<evidence type="ECO:0000256" key="1">
    <source>
        <dbReference type="ARBA" id="ARBA00006756"/>
    </source>
</evidence>
<keyword evidence="2 4" id="KW-0813">Transport</keyword>
<dbReference type="InterPro" id="IPR016159">
    <property type="entry name" value="Cullin_repeat-like_dom_sf"/>
</dbReference>
<feature type="compositionally biased region" description="Polar residues" evidence="5">
    <location>
        <begin position="532"/>
        <end position="541"/>
    </location>
</feature>
<dbReference type="Proteomes" id="UP000799772">
    <property type="component" value="Unassembled WGS sequence"/>
</dbReference>
<organism evidence="7 8">
    <name type="scientific">Rhizodiscina lignyota</name>
    <dbReference type="NCBI Taxonomy" id="1504668"/>
    <lineage>
        <taxon>Eukaryota</taxon>
        <taxon>Fungi</taxon>
        <taxon>Dikarya</taxon>
        <taxon>Ascomycota</taxon>
        <taxon>Pezizomycotina</taxon>
        <taxon>Dothideomycetes</taxon>
        <taxon>Pleosporomycetidae</taxon>
        <taxon>Aulographales</taxon>
        <taxon>Rhizodiscinaceae</taxon>
        <taxon>Rhizodiscina</taxon>
    </lineage>
</organism>
<evidence type="ECO:0000313" key="8">
    <source>
        <dbReference type="Proteomes" id="UP000799772"/>
    </source>
</evidence>
<dbReference type="PANTHER" id="PTHR12542">
    <property type="entry name" value="EXOCYST COMPLEX PROTEIN EXO70"/>
    <property type="match status" value="1"/>
</dbReference>
<protein>
    <recommendedName>
        <fullName evidence="4">Exocyst complex protein EXO70</fullName>
    </recommendedName>
</protein>
<dbReference type="AlphaFoldDB" id="A0A9P4IG43"/>